<gene>
    <name evidence="2" type="ORF">KUCA_T00000863001</name>
</gene>
<dbReference type="OrthoDB" id="3996190at2759"/>
<feature type="domain" description="PCI" evidence="1">
    <location>
        <begin position="240"/>
        <end position="410"/>
    </location>
</feature>
<dbReference type="EMBL" id="HG793125">
    <property type="protein sequence ID" value="CDK24896.1"/>
    <property type="molecule type" value="Genomic_DNA"/>
</dbReference>
<dbReference type="GeneID" id="34518299"/>
<dbReference type="HOGENOM" id="CLU_634753_0_0_1"/>
<dbReference type="STRING" id="1382522.W6MGG8"/>
<proteinExistence type="predicted"/>
<dbReference type="RefSeq" id="XP_022456911.1">
    <property type="nucleotide sequence ID" value="XM_022605443.1"/>
</dbReference>
<dbReference type="Gene3D" id="1.25.40.570">
    <property type="match status" value="1"/>
</dbReference>
<evidence type="ECO:0000313" key="3">
    <source>
        <dbReference type="Proteomes" id="UP000019384"/>
    </source>
</evidence>
<dbReference type="InterPro" id="IPR000717">
    <property type="entry name" value="PCI_dom"/>
</dbReference>
<name>W6MGG8_9ASCO</name>
<reference evidence="2" key="1">
    <citation type="submission" date="2013-12" db="EMBL/GenBank/DDBJ databases">
        <authorList>
            <person name="Genoscope - CEA"/>
        </authorList>
    </citation>
    <scope>NUCLEOTIDE SEQUENCE</scope>
    <source>
        <strain evidence="2">CBS 1993</strain>
    </source>
</reference>
<dbReference type="PANTHER" id="PTHR14145">
    <property type="entry name" value="26S PROTESOME SUBUNIT 6"/>
    <property type="match status" value="1"/>
</dbReference>
<dbReference type="Proteomes" id="UP000019384">
    <property type="component" value="Unassembled WGS sequence"/>
</dbReference>
<dbReference type="PROSITE" id="PS50250">
    <property type="entry name" value="PCI"/>
    <property type="match status" value="1"/>
</dbReference>
<organism evidence="2 3">
    <name type="scientific">Kuraishia capsulata CBS 1993</name>
    <dbReference type="NCBI Taxonomy" id="1382522"/>
    <lineage>
        <taxon>Eukaryota</taxon>
        <taxon>Fungi</taxon>
        <taxon>Dikarya</taxon>
        <taxon>Ascomycota</taxon>
        <taxon>Saccharomycotina</taxon>
        <taxon>Pichiomycetes</taxon>
        <taxon>Pichiales</taxon>
        <taxon>Pichiaceae</taxon>
        <taxon>Kuraishia</taxon>
    </lineage>
</organism>
<dbReference type="InterPro" id="IPR019585">
    <property type="entry name" value="Rpn7/CSN1"/>
</dbReference>
<protein>
    <recommendedName>
        <fullName evidence="1">PCI domain-containing protein</fullName>
    </recommendedName>
</protein>
<evidence type="ECO:0000259" key="1">
    <source>
        <dbReference type="PROSITE" id="PS50250"/>
    </source>
</evidence>
<evidence type="ECO:0000313" key="2">
    <source>
        <dbReference type="EMBL" id="CDK24896.1"/>
    </source>
</evidence>
<dbReference type="AlphaFoldDB" id="W6MGG8"/>
<reference evidence="2" key="2">
    <citation type="submission" date="2014-02" db="EMBL/GenBank/DDBJ databases">
        <title>Complete DNA sequence of /Kuraishia capsulata/ illustrates novel genomic features among budding yeasts (/Saccharomycotina/).</title>
        <authorList>
            <person name="Morales L."/>
            <person name="Noel B."/>
            <person name="Porcel B."/>
            <person name="Marcet-Houben M."/>
            <person name="Hullo M-F."/>
            <person name="Sacerdot C."/>
            <person name="Tekaia F."/>
            <person name="Leh-Louis V."/>
            <person name="Despons L."/>
            <person name="Khanna V."/>
            <person name="Aury J-M."/>
            <person name="Barbe V."/>
            <person name="Couloux A."/>
            <person name="Labadie K."/>
            <person name="Pelletier E."/>
            <person name="Souciet J-L."/>
            <person name="Boekhout T."/>
            <person name="Gabaldon T."/>
            <person name="Wincker P."/>
            <person name="Dujon B."/>
        </authorList>
    </citation>
    <scope>NUCLEOTIDE SEQUENCE</scope>
    <source>
        <strain evidence="2">CBS 1993</strain>
    </source>
</reference>
<keyword evidence="3" id="KW-1185">Reference proteome</keyword>
<sequence>MAGSLDQHIRGYTGPLLLKRLHHIATCGSPLAVEASRKGLQLLMTSEFIEMNFKGSAAFLKVLANQGDASSLIADFSDVNRPDPQVLLASIDTEISAYQSWQKGSMESLKTLLQRRSTLLMLDCDDDTQESMVTSLSIPGEFARKYVARESELTTVEFMYLDRPDSALKNLRQSLALFCKIAKDSEDDIDMDSNVSDTESTTELSHEEVVAYWNCRWMNLFVNFYAGRFSVVAKEYQSLLDSSSIKGVTACNVFESDHYNPVLISKNGLLKAIMISSLISCTLDDLEKITKTDVFESFMDEDVLCAELYRAFSASDYKSSNEIIDQLEEQLRLDPFFYSLMPTIQKFIRYKEYICYLSLVQQVSISHMADFVGVDSNTLVKELTYLMTASGLHMEYDAVAGVLHHKPVPPNQELKVLFDGVLELNRRSADLEASARLKSLVLSSFGN</sequence>
<accession>W6MGG8</accession>